<dbReference type="Gene3D" id="1.10.287.1480">
    <property type="match status" value="1"/>
</dbReference>
<proteinExistence type="inferred from homology"/>
<dbReference type="NCBIfam" id="NF006477">
    <property type="entry name" value="PRK08881.1"/>
    <property type="match status" value="1"/>
</dbReference>
<dbReference type="Pfam" id="PF00253">
    <property type="entry name" value="Ribosomal_S14"/>
    <property type="match status" value="1"/>
</dbReference>
<keyword evidence="4" id="KW-0934">Plastid</keyword>
<evidence type="ECO:0000256" key="1">
    <source>
        <dbReference type="ARBA" id="ARBA00009083"/>
    </source>
</evidence>
<dbReference type="AlphaFoldDB" id="A0A1B1FBV9"/>
<dbReference type="InterPro" id="IPR001209">
    <property type="entry name" value="Ribosomal_uS14"/>
</dbReference>
<comment type="similarity">
    <text evidence="1">Belongs to the universal ribosomal protein uS14 family.</text>
</comment>
<dbReference type="SUPFAM" id="SSF57716">
    <property type="entry name" value="Glucocorticoid receptor-like (DNA-binding domain)"/>
    <property type="match status" value="1"/>
</dbReference>
<name>A0A1B1FBV9_9MAGN</name>
<accession>A0A1B1FBV9</accession>
<reference evidence="4" key="1">
    <citation type="journal article" date="2016" name="Genome Biol. Evol.">
        <title>Assembled Plastid and Mitochondrial Genomes, as well as Nuclear Genes, Place the Parasite Family Cynomoriaceae in the Saxifragales.</title>
        <authorList>
            <person name="Bellot S."/>
            <person name="Cusimano N."/>
            <person name="Luo S."/>
            <person name="Sun G."/>
            <person name="Zarre S."/>
            <person name="Groger A."/>
            <person name="Temsch E."/>
            <person name="Renner S.S."/>
        </authorList>
    </citation>
    <scope>NUCLEOTIDE SEQUENCE</scope>
</reference>
<dbReference type="GO" id="GO:0006412">
    <property type="term" value="P:translation"/>
    <property type="evidence" value="ECO:0007669"/>
    <property type="project" value="InterPro"/>
</dbReference>
<dbReference type="GO" id="GO:0003735">
    <property type="term" value="F:structural constituent of ribosome"/>
    <property type="evidence" value="ECO:0007669"/>
    <property type="project" value="InterPro"/>
</dbReference>
<geneLocation type="plastid" evidence="4"/>
<sequence>MSKKNIINKYNKKKILEYKKKSIRIYLKKKIKESTSLIIKWKFIVKLQSLPRDSSATRFNRRCFLTSSPRAYYRDFGISRHILYEMLNAGLLPGTLRSSW</sequence>
<evidence type="ECO:0000256" key="2">
    <source>
        <dbReference type="ARBA" id="ARBA00022980"/>
    </source>
</evidence>
<organism evidence="4">
    <name type="scientific">Cynomorium coccineum</name>
    <dbReference type="NCBI Taxonomy" id="51503"/>
    <lineage>
        <taxon>Eukaryota</taxon>
        <taxon>Viridiplantae</taxon>
        <taxon>Streptophyta</taxon>
        <taxon>Embryophyta</taxon>
        <taxon>Tracheophyta</taxon>
        <taxon>Spermatophyta</taxon>
        <taxon>Magnoliopsida</taxon>
        <taxon>eudicotyledons</taxon>
        <taxon>Gunneridae</taxon>
        <taxon>Pentapetalae</taxon>
        <taxon>Saxifragales</taxon>
        <taxon>Cynomoriaceae</taxon>
        <taxon>Cynomorium</taxon>
    </lineage>
</organism>
<dbReference type="PANTHER" id="PTHR19836">
    <property type="entry name" value="30S RIBOSOMAL PROTEIN S14"/>
    <property type="match status" value="1"/>
</dbReference>
<dbReference type="GO" id="GO:0015935">
    <property type="term" value="C:small ribosomal subunit"/>
    <property type="evidence" value="ECO:0007669"/>
    <property type="project" value="TreeGrafter"/>
</dbReference>
<keyword evidence="2 4" id="KW-0689">Ribosomal protein</keyword>
<gene>
    <name evidence="4" type="primary">rps14</name>
</gene>
<protein>
    <submittedName>
        <fullName evidence="4">Ribosomal protein S14</fullName>
    </submittedName>
</protein>
<dbReference type="PANTHER" id="PTHR19836:SF19">
    <property type="entry name" value="SMALL RIBOSOMAL SUBUNIT PROTEIN US14M"/>
    <property type="match status" value="1"/>
</dbReference>
<evidence type="ECO:0000256" key="3">
    <source>
        <dbReference type="ARBA" id="ARBA00023274"/>
    </source>
</evidence>
<dbReference type="EMBL" id="KX270752">
    <property type="protein sequence ID" value="ANQ38717.1"/>
    <property type="molecule type" value="Genomic_DNA"/>
</dbReference>
<evidence type="ECO:0000313" key="4">
    <source>
        <dbReference type="EMBL" id="ANQ38717.1"/>
    </source>
</evidence>
<keyword evidence="3" id="KW-0687">Ribonucleoprotein</keyword>
<dbReference type="GO" id="GO:0005737">
    <property type="term" value="C:cytoplasm"/>
    <property type="evidence" value="ECO:0007669"/>
    <property type="project" value="UniProtKB-ARBA"/>
</dbReference>